<protein>
    <submittedName>
        <fullName evidence="2">Uncharacterized protein</fullName>
    </submittedName>
</protein>
<dbReference type="InterPro" id="IPR046170">
    <property type="entry name" value="DUF6172"/>
</dbReference>
<organism evidence="2 3">
    <name type="scientific">Roseateles asaccharophilus</name>
    <dbReference type="NCBI Taxonomy" id="582607"/>
    <lineage>
        <taxon>Bacteria</taxon>
        <taxon>Pseudomonadati</taxon>
        <taxon>Pseudomonadota</taxon>
        <taxon>Betaproteobacteria</taxon>
        <taxon>Burkholderiales</taxon>
        <taxon>Sphaerotilaceae</taxon>
        <taxon>Roseateles</taxon>
    </lineage>
</organism>
<feature type="region of interest" description="Disordered" evidence="1">
    <location>
        <begin position="93"/>
        <end position="115"/>
    </location>
</feature>
<dbReference type="AlphaFoldDB" id="A0A4R6N9N8"/>
<accession>A0A4R6N9N8</accession>
<evidence type="ECO:0000313" key="2">
    <source>
        <dbReference type="EMBL" id="TDP12622.1"/>
    </source>
</evidence>
<proteinExistence type="predicted"/>
<sequence length="115" mass="13191">MKKTFQLQIEGKHPERLLEAIKHEIRQYMKRERRKTLPSQMDFWDFDCRFGLTEDTAEVCHVGAFMDRINEAAAAGAPAFYLELLAKPAQRRFVPRPAQAKPAAEDVAADDEQDA</sequence>
<name>A0A4R6N9N8_9BURK</name>
<reference evidence="2 3" key="1">
    <citation type="submission" date="2019-03" db="EMBL/GenBank/DDBJ databases">
        <title>Genomic Encyclopedia of Type Strains, Phase IV (KMG-IV): sequencing the most valuable type-strain genomes for metagenomic binning, comparative biology and taxonomic classification.</title>
        <authorList>
            <person name="Goeker M."/>
        </authorList>
    </citation>
    <scope>NUCLEOTIDE SEQUENCE [LARGE SCALE GENOMIC DNA]</scope>
    <source>
        <strain evidence="2 3">DSM 25082</strain>
    </source>
</reference>
<keyword evidence="3" id="KW-1185">Reference proteome</keyword>
<gene>
    <name evidence="2" type="ORF">DFR39_10194</name>
</gene>
<evidence type="ECO:0000313" key="3">
    <source>
        <dbReference type="Proteomes" id="UP000295357"/>
    </source>
</evidence>
<evidence type="ECO:0000256" key="1">
    <source>
        <dbReference type="SAM" id="MobiDB-lite"/>
    </source>
</evidence>
<dbReference type="OrthoDB" id="9794656at2"/>
<dbReference type="EMBL" id="SNXE01000001">
    <property type="protein sequence ID" value="TDP12622.1"/>
    <property type="molecule type" value="Genomic_DNA"/>
</dbReference>
<dbReference type="Proteomes" id="UP000295357">
    <property type="component" value="Unassembled WGS sequence"/>
</dbReference>
<dbReference type="RefSeq" id="WP_133601574.1">
    <property type="nucleotide sequence ID" value="NZ_JAUFPJ010000005.1"/>
</dbReference>
<feature type="compositionally biased region" description="Low complexity" evidence="1">
    <location>
        <begin position="97"/>
        <end position="106"/>
    </location>
</feature>
<dbReference type="Pfam" id="PF19669">
    <property type="entry name" value="DUF6172"/>
    <property type="match status" value="1"/>
</dbReference>
<comment type="caution">
    <text evidence="2">The sequence shown here is derived from an EMBL/GenBank/DDBJ whole genome shotgun (WGS) entry which is preliminary data.</text>
</comment>